<evidence type="ECO:0000313" key="7">
    <source>
        <dbReference type="Proteomes" id="UP001225356"/>
    </source>
</evidence>
<name>A0ABT9QDY0_9ACTN</name>
<evidence type="ECO:0000313" key="6">
    <source>
        <dbReference type="EMBL" id="MDP9844936.1"/>
    </source>
</evidence>
<evidence type="ECO:0000256" key="3">
    <source>
        <dbReference type="ARBA" id="ARBA00022801"/>
    </source>
</evidence>
<accession>A0ABT9QDY0</accession>
<evidence type="ECO:0000256" key="2">
    <source>
        <dbReference type="ARBA" id="ARBA00022723"/>
    </source>
</evidence>
<dbReference type="InterPro" id="IPR055438">
    <property type="entry name" value="AstE_AspA_cat"/>
</dbReference>
<keyword evidence="2" id="KW-0479">Metal-binding</keyword>
<evidence type="ECO:0000256" key="4">
    <source>
        <dbReference type="ARBA" id="ARBA00022833"/>
    </source>
</evidence>
<dbReference type="Pfam" id="PF24827">
    <property type="entry name" value="AstE_AspA_cat"/>
    <property type="match status" value="1"/>
</dbReference>
<sequence>MITRRTLSIPELGPDGLDIPYFDIQGRGDGPQLTVLAGMHGAEYASIAAVREFVRDLDAGAVSGRIVAVPVANVPGFWARAPFVVPADGKNLNRSFPGDPDGTFAEVLAHHLFTSFVVGADYLVDLHAGDIPEALEPFTIFEESPVEAASLDLAVAYGAGHVVRQAAVARTVAGSTCAAAADAGIPAIIAESGQNGLLDRPSVDMHLAGLSNIARSVGVLDGDPWPVRDVRRHEGWHWLRTDRAGWWQPAVTTGESVPAGGLLGTMSDVWGDVFAEVRAPEAGTPLFLTTSPAVSADGLLLGLAREPHTGPRQGPFEFQDH</sequence>
<evidence type="ECO:0000256" key="1">
    <source>
        <dbReference type="ARBA" id="ARBA00001947"/>
    </source>
</evidence>
<dbReference type="RefSeq" id="WP_307560175.1">
    <property type="nucleotide sequence ID" value="NZ_JAUSQU010000001.1"/>
</dbReference>
<gene>
    <name evidence="6" type="ORF">J2853_004147</name>
</gene>
<protein>
    <submittedName>
        <fullName evidence="6">Deacylase</fullName>
    </submittedName>
</protein>
<dbReference type="PIRSF" id="PIRSF039012">
    <property type="entry name" value="ASP"/>
    <property type="match status" value="1"/>
</dbReference>
<reference evidence="6 7" key="1">
    <citation type="submission" date="2023-07" db="EMBL/GenBank/DDBJ databases">
        <title>Sequencing the genomes of 1000 actinobacteria strains.</title>
        <authorList>
            <person name="Klenk H.-P."/>
        </authorList>
    </citation>
    <scope>NUCLEOTIDE SEQUENCE [LARGE SCALE GENOMIC DNA]</scope>
    <source>
        <strain evidence="6 7">DSM 46740</strain>
    </source>
</reference>
<proteinExistence type="predicted"/>
<feature type="domain" description="Succinylglutamate desuccinylase/Aspartoacylase catalytic" evidence="5">
    <location>
        <begin position="29"/>
        <end position="215"/>
    </location>
</feature>
<dbReference type="PANTHER" id="PTHR37326:SF1">
    <property type="entry name" value="BLL3975 PROTEIN"/>
    <property type="match status" value="1"/>
</dbReference>
<comment type="caution">
    <text evidence="6">The sequence shown here is derived from an EMBL/GenBank/DDBJ whole genome shotgun (WGS) entry which is preliminary data.</text>
</comment>
<dbReference type="InterPro" id="IPR043795">
    <property type="entry name" value="N-alpha-Ac-DABA-like"/>
</dbReference>
<evidence type="ECO:0000259" key="5">
    <source>
        <dbReference type="Pfam" id="PF24827"/>
    </source>
</evidence>
<comment type="cofactor">
    <cofactor evidence="1">
        <name>Zn(2+)</name>
        <dbReference type="ChEBI" id="CHEBI:29105"/>
    </cofactor>
</comment>
<keyword evidence="7" id="KW-1185">Reference proteome</keyword>
<dbReference type="EMBL" id="JAUSQU010000001">
    <property type="protein sequence ID" value="MDP9844936.1"/>
    <property type="molecule type" value="Genomic_DNA"/>
</dbReference>
<dbReference type="Proteomes" id="UP001225356">
    <property type="component" value="Unassembled WGS sequence"/>
</dbReference>
<dbReference type="Gene3D" id="3.40.630.10">
    <property type="entry name" value="Zn peptidases"/>
    <property type="match status" value="1"/>
</dbReference>
<dbReference type="SUPFAM" id="SSF53187">
    <property type="entry name" value="Zn-dependent exopeptidases"/>
    <property type="match status" value="1"/>
</dbReference>
<dbReference type="InterPro" id="IPR053138">
    <property type="entry name" value="N-alpha-Ac-DABA_deacetylase"/>
</dbReference>
<keyword evidence="3" id="KW-0378">Hydrolase</keyword>
<dbReference type="PANTHER" id="PTHR37326">
    <property type="entry name" value="BLL3975 PROTEIN"/>
    <property type="match status" value="1"/>
</dbReference>
<keyword evidence="4" id="KW-0862">Zinc</keyword>
<organism evidence="6 7">
    <name type="scientific">Streptosporangium lutulentum</name>
    <dbReference type="NCBI Taxonomy" id="1461250"/>
    <lineage>
        <taxon>Bacteria</taxon>
        <taxon>Bacillati</taxon>
        <taxon>Actinomycetota</taxon>
        <taxon>Actinomycetes</taxon>
        <taxon>Streptosporangiales</taxon>
        <taxon>Streptosporangiaceae</taxon>
        <taxon>Streptosporangium</taxon>
    </lineage>
</organism>